<organism evidence="3">
    <name type="scientific">Caenorhabditis brenneri</name>
    <name type="common">Nematode worm</name>
    <dbReference type="NCBI Taxonomy" id="135651"/>
    <lineage>
        <taxon>Eukaryota</taxon>
        <taxon>Metazoa</taxon>
        <taxon>Ecdysozoa</taxon>
        <taxon>Nematoda</taxon>
        <taxon>Chromadorea</taxon>
        <taxon>Rhabditida</taxon>
        <taxon>Rhabditina</taxon>
        <taxon>Rhabditomorpha</taxon>
        <taxon>Rhabditoidea</taxon>
        <taxon>Rhabditidae</taxon>
        <taxon>Peloderinae</taxon>
        <taxon>Caenorhabditis</taxon>
    </lineage>
</organism>
<dbReference type="EMBL" id="GL379810">
    <property type="protein sequence ID" value="EGT43109.1"/>
    <property type="molecule type" value="Genomic_DNA"/>
</dbReference>
<dbReference type="eggNOG" id="ENOG502R899">
    <property type="taxonomic scope" value="Eukaryota"/>
</dbReference>
<sequence>MHHHHHHAPFAIAGLLIVITVLTAVGTFTDYWGVGPGINVGIYRWGKSGANRDFQNSPGWLQCVVVCQLMAFSFELLFCLLIVPAILFRRMMPVHAACTLLSLIIFILLLISCIVFAVNIHGYIFANLLVKMKVGWSWGLSLAATILSLLLFLISGSATGYGAYSEYH</sequence>
<evidence type="ECO:0000256" key="1">
    <source>
        <dbReference type="SAM" id="Phobius"/>
    </source>
</evidence>
<evidence type="ECO:0000313" key="3">
    <source>
        <dbReference type="Proteomes" id="UP000008068"/>
    </source>
</evidence>
<evidence type="ECO:0000313" key="2">
    <source>
        <dbReference type="EMBL" id="EGT43109.1"/>
    </source>
</evidence>
<dbReference type="OrthoDB" id="5823768at2759"/>
<feature type="transmembrane region" description="Helical" evidence="1">
    <location>
        <begin position="138"/>
        <end position="164"/>
    </location>
</feature>
<dbReference type="STRING" id="135651.G0MSK7"/>
<dbReference type="FunCoup" id="G0MSK7">
    <property type="interactions" value="1858"/>
</dbReference>
<dbReference type="AlphaFoldDB" id="G0MSK7"/>
<keyword evidence="3" id="KW-1185">Reference proteome</keyword>
<reference evidence="3" key="1">
    <citation type="submission" date="2011-07" db="EMBL/GenBank/DDBJ databases">
        <authorList>
            <consortium name="Caenorhabditis brenneri Sequencing and Analysis Consortium"/>
            <person name="Wilson R.K."/>
        </authorList>
    </citation>
    <scope>NUCLEOTIDE SEQUENCE [LARGE SCALE GENOMIC DNA]</scope>
    <source>
        <strain evidence="3">PB2801</strain>
    </source>
</reference>
<dbReference type="HOGENOM" id="CLU_1533974_0_0_1"/>
<dbReference type="Proteomes" id="UP000008068">
    <property type="component" value="Unassembled WGS sequence"/>
</dbReference>
<protein>
    <submittedName>
        <fullName evidence="2">Uncharacterized protein</fullName>
    </submittedName>
</protein>
<dbReference type="InParanoid" id="G0MSK7"/>
<feature type="transmembrane region" description="Helical" evidence="1">
    <location>
        <begin position="12"/>
        <end position="34"/>
    </location>
</feature>
<name>G0MSK7_CAEBE</name>
<feature type="transmembrane region" description="Helical" evidence="1">
    <location>
        <begin position="100"/>
        <end position="126"/>
    </location>
</feature>
<keyword evidence="1" id="KW-0812">Transmembrane</keyword>
<keyword evidence="1" id="KW-1133">Transmembrane helix</keyword>
<keyword evidence="1" id="KW-0472">Membrane</keyword>
<gene>
    <name evidence="2" type="ORF">CAEBREN_06198</name>
</gene>
<accession>G0MSK7</accession>
<feature type="transmembrane region" description="Helical" evidence="1">
    <location>
        <begin position="59"/>
        <end position="88"/>
    </location>
</feature>
<proteinExistence type="predicted"/>
<dbReference type="OMA" id="VCQLMAF"/>